<dbReference type="VEuPathDB" id="TriTrypDB:TcCLB.509023.209"/>
<dbReference type="VEuPathDB" id="TriTrypDB:TcBrA4_0109190"/>
<dbReference type="GO" id="GO:0003824">
    <property type="term" value="F:catalytic activity"/>
    <property type="evidence" value="ECO:0007669"/>
    <property type="project" value="UniProtKB-ARBA"/>
</dbReference>
<proteinExistence type="predicted"/>
<dbReference type="VEuPathDB" id="TriTrypDB:C4B63_27g191"/>
<dbReference type="SUPFAM" id="SSF55073">
    <property type="entry name" value="Nucleotide cyclase"/>
    <property type="match status" value="1"/>
</dbReference>
<dbReference type="EMBL" id="PRFC01000074">
    <property type="protein sequence ID" value="PWV09853.1"/>
    <property type="molecule type" value="Genomic_DNA"/>
</dbReference>
<keyword evidence="2" id="KW-0812">Transmembrane</keyword>
<comment type="caution">
    <text evidence="4">The sequence shown here is derived from an EMBL/GenBank/DDBJ whole genome shotgun (WGS) entry which is preliminary data.</text>
</comment>
<evidence type="ECO:0000313" key="5">
    <source>
        <dbReference type="Proteomes" id="UP000246078"/>
    </source>
</evidence>
<dbReference type="PROSITE" id="PS50839">
    <property type="entry name" value="CHASE"/>
    <property type="match status" value="1"/>
</dbReference>
<dbReference type="VEuPathDB" id="TriTrypDB:C3747_74g86"/>
<evidence type="ECO:0000259" key="3">
    <source>
        <dbReference type="PROSITE" id="PS50839"/>
    </source>
</evidence>
<dbReference type="VEuPathDB" id="TriTrypDB:ECC02_006081"/>
<feature type="compositionally biased region" description="Polar residues" evidence="1">
    <location>
        <begin position="657"/>
        <end position="673"/>
    </location>
</feature>
<dbReference type="Proteomes" id="UP000246078">
    <property type="component" value="Unassembled WGS sequence"/>
</dbReference>
<feature type="region of interest" description="Disordered" evidence="1">
    <location>
        <begin position="590"/>
        <end position="610"/>
    </location>
</feature>
<dbReference type="AlphaFoldDB" id="A0A2V2WPT6"/>
<dbReference type="VEuPathDB" id="TriTrypDB:BCY84_01328"/>
<evidence type="ECO:0000256" key="2">
    <source>
        <dbReference type="SAM" id="Phobius"/>
    </source>
</evidence>
<feature type="compositionally biased region" description="Polar residues" evidence="1">
    <location>
        <begin position="595"/>
        <end position="610"/>
    </location>
</feature>
<dbReference type="InterPro" id="IPR006189">
    <property type="entry name" value="CHASE_dom"/>
</dbReference>
<dbReference type="Gene3D" id="3.30.70.1230">
    <property type="entry name" value="Nucleotide cyclase"/>
    <property type="match status" value="1"/>
</dbReference>
<dbReference type="VEuPathDB" id="TriTrypDB:TcG_05662"/>
<gene>
    <name evidence="4" type="ORF">C3747_74g86</name>
</gene>
<accession>A0A2V2WPT6</accession>
<dbReference type="VEuPathDB" id="TriTrypDB:TCDM_03770"/>
<feature type="region of interest" description="Disordered" evidence="1">
    <location>
        <begin position="652"/>
        <end position="691"/>
    </location>
</feature>
<evidence type="ECO:0000313" key="4">
    <source>
        <dbReference type="EMBL" id="PWV09853.1"/>
    </source>
</evidence>
<sequence length="888" mass="98855">MVDKPLKSGQRKVYWLIGTGIFSALVLVICIAVPISVYQAKYQRMRETRIAAEIFEVDRWVSFFRSDVIDAISTAYGLEGFALGSMKFIPTFNGTPEERVYGQEFAGFTEYASLLRVSPHLVAQILAPGGVGLEVFPPVPSIRMLDFLNNDSMGEPTAIESVDSTKSCVLGPLYRAVPGINATWQLIVRDPIYDTKYNKRAERKTFWGFALVVLNVDTMMGERALEDNMNGKGLDYLLYTVKNTSGKITPIRFSVKENPTLEEMNEFISTGTNRAVLRNRLSWYVCMRGKNRESTPTKTTIAIIIVVALLIALVTFLASASTVLLCLKEYDGSADAPKTAPFAMAILGLCSAEQLWELSPDRMVFVSERLATLQRQEIIRHNAYEGMQLHPYTTTIITRSVETAVRLCFSVIEELNSQPIDDPLRELLGEDGRLLIACAVHWCTDATVRVESNSGVIRYEGPDVVYCGRMWMFAAPNEVSISRAARDLAMKMDEVQICSLASVFLRGVEGRQDLFTISNPQRKRLVDAANRAKRRISSSFAVQSPTTEIVSEGNPLSAGAELFPRNGMYPPCNSEMRGVASNATAQLRGELRSGSAGSRSGNPILDTSSMGACGRYMPEVSRGLKRFSQINGVRTLIELLPTEIACPSEAAGFDISQRPSSSPLSRDNVGSSTDEGHTRPRTTPTDEEKDWRRISRGGQFLAVGRGSTANWSKKPLKQVDQNVGNGIVAFSGGLRAEDLDDGDFVTEVLRHPTIPTFVDTQLRAVFEQQSLLFDFSYDSVRTVVYYFFSAFKLLLKPLATPERNNIFNRLVTVFGIPQEHILEHLAVRCVLRYIQQLEEARSLLWNCEQQLRLRSLARGQMRSFTTIDSSTTNPLSEESFEELSRSIV</sequence>
<reference evidence="4 5" key="1">
    <citation type="journal article" date="2018" name="Microb. Genom.">
        <title>Expanding an expanded genome: long-read sequencing of Trypanosoma cruzi.</title>
        <authorList>
            <person name="Berna L."/>
            <person name="Rodriguez M."/>
            <person name="Chiribao M.L."/>
            <person name="Parodi-Talice A."/>
            <person name="Pita S."/>
            <person name="Rijo G."/>
            <person name="Alvarez-Valin F."/>
            <person name="Robello C."/>
        </authorList>
    </citation>
    <scope>NUCLEOTIDE SEQUENCE [LARGE SCALE GENOMIC DNA]</scope>
    <source>
        <strain evidence="4 5">TCC</strain>
    </source>
</reference>
<feature type="compositionally biased region" description="Basic and acidic residues" evidence="1">
    <location>
        <begin position="674"/>
        <end position="691"/>
    </location>
</feature>
<name>A0A2V2WPT6_TRYCR</name>
<dbReference type="VEuPathDB" id="TriTrypDB:TcCL_ESM05725"/>
<evidence type="ECO:0000256" key="1">
    <source>
        <dbReference type="SAM" id="MobiDB-lite"/>
    </source>
</evidence>
<keyword evidence="2" id="KW-0472">Membrane</keyword>
<dbReference type="VEuPathDB" id="TriTrypDB:TcYC6_0036170"/>
<feature type="transmembrane region" description="Helical" evidence="2">
    <location>
        <begin position="13"/>
        <end position="38"/>
    </location>
</feature>
<dbReference type="VEuPathDB" id="TriTrypDB:TcCLB.511127.230"/>
<protein>
    <recommendedName>
        <fullName evidence="3">CHASE domain-containing protein</fullName>
    </recommendedName>
</protein>
<feature type="transmembrane region" description="Helical" evidence="2">
    <location>
        <begin position="300"/>
        <end position="325"/>
    </location>
</feature>
<keyword evidence="2" id="KW-1133">Transmembrane helix</keyword>
<feature type="domain" description="CHASE" evidence="3">
    <location>
        <begin position="145"/>
        <end position="227"/>
    </location>
</feature>
<organism evidence="4 5">
    <name type="scientific">Trypanosoma cruzi</name>
    <dbReference type="NCBI Taxonomy" id="5693"/>
    <lineage>
        <taxon>Eukaryota</taxon>
        <taxon>Discoba</taxon>
        <taxon>Euglenozoa</taxon>
        <taxon>Kinetoplastea</taxon>
        <taxon>Metakinetoplastina</taxon>
        <taxon>Trypanosomatida</taxon>
        <taxon>Trypanosomatidae</taxon>
        <taxon>Trypanosoma</taxon>
        <taxon>Schizotrypanum</taxon>
    </lineage>
</organism>
<dbReference type="VEuPathDB" id="TriTrypDB:Tc_MARK_5224"/>
<dbReference type="VEuPathDB" id="TriTrypDB:TCSYLVIO_006487"/>
<dbReference type="InterPro" id="IPR029787">
    <property type="entry name" value="Nucleotide_cyclase"/>
</dbReference>